<dbReference type="InterPro" id="IPR011029">
    <property type="entry name" value="DEATH-like_dom_sf"/>
</dbReference>
<reference evidence="3" key="1">
    <citation type="submission" date="2023-01" db="EMBL/GenBank/DDBJ databases">
        <title>Genome assembly of the deep-sea coral Lophelia pertusa.</title>
        <authorList>
            <person name="Herrera S."/>
            <person name="Cordes E."/>
        </authorList>
    </citation>
    <scope>NUCLEOTIDE SEQUENCE</scope>
    <source>
        <strain evidence="3">USNM1676648</strain>
        <tissue evidence="3">Polyp</tissue>
    </source>
</reference>
<evidence type="ECO:0000313" key="4">
    <source>
        <dbReference type="Proteomes" id="UP001163046"/>
    </source>
</evidence>
<dbReference type="GO" id="GO:0016787">
    <property type="term" value="F:hydrolase activity"/>
    <property type="evidence" value="ECO:0007669"/>
    <property type="project" value="UniProtKB-KW"/>
</dbReference>
<sequence>MAHGGSPVVVRGGVILNRFRAFLERLSLEIEQDQLEGLKFLLQENIPLGILEKCLTARQLFSRMIQTSLLGEGNLDNLEKLFTDIQRSDLAERVKVFKQSSMEVECELPVMEIACFAIGAQRTDLNVKIAEDRLVLSMCAALHIDPSEIRLVGSEEVGDNWFNITFEIPKRKQVLDTLRWAAIQKEPWLTLCGVQSSDD</sequence>
<dbReference type="OrthoDB" id="5986113at2759"/>
<dbReference type="AlphaFoldDB" id="A0A9X0CU92"/>
<dbReference type="PANTHER" id="PTHR48169:SF7">
    <property type="entry name" value="CASPASE 10"/>
    <property type="match status" value="1"/>
</dbReference>
<organism evidence="3 4">
    <name type="scientific">Desmophyllum pertusum</name>
    <dbReference type="NCBI Taxonomy" id="174260"/>
    <lineage>
        <taxon>Eukaryota</taxon>
        <taxon>Metazoa</taxon>
        <taxon>Cnidaria</taxon>
        <taxon>Anthozoa</taxon>
        <taxon>Hexacorallia</taxon>
        <taxon>Scleractinia</taxon>
        <taxon>Caryophylliina</taxon>
        <taxon>Caryophylliidae</taxon>
        <taxon>Desmophyllum</taxon>
    </lineage>
</organism>
<dbReference type="SUPFAM" id="SSF47986">
    <property type="entry name" value="DEATH domain"/>
    <property type="match status" value="1"/>
</dbReference>
<dbReference type="EC" id="3.4.22.6" evidence="3"/>
<proteinExistence type="predicted"/>
<dbReference type="CDD" id="cd00045">
    <property type="entry name" value="DED"/>
    <property type="match status" value="1"/>
</dbReference>
<dbReference type="Gene3D" id="1.10.533.10">
    <property type="entry name" value="Death Domain, Fas"/>
    <property type="match status" value="1"/>
</dbReference>
<evidence type="ECO:0000313" key="3">
    <source>
        <dbReference type="EMBL" id="KAJ7373679.1"/>
    </source>
</evidence>
<dbReference type="PANTHER" id="PTHR48169">
    <property type="entry name" value="DED DOMAIN-CONTAINING PROTEIN"/>
    <property type="match status" value="1"/>
</dbReference>
<dbReference type="SMART" id="SM00031">
    <property type="entry name" value="DED"/>
    <property type="match status" value="1"/>
</dbReference>
<dbReference type="InterPro" id="IPR001875">
    <property type="entry name" value="DED_dom"/>
</dbReference>
<dbReference type="EMBL" id="MU826830">
    <property type="protein sequence ID" value="KAJ7373679.1"/>
    <property type="molecule type" value="Genomic_DNA"/>
</dbReference>
<comment type="caution">
    <text evidence="3">The sequence shown here is derived from an EMBL/GenBank/DDBJ whole genome shotgun (WGS) entry which is preliminary data.</text>
</comment>
<dbReference type="GO" id="GO:0006915">
    <property type="term" value="P:apoptotic process"/>
    <property type="evidence" value="ECO:0007669"/>
    <property type="project" value="UniProtKB-KW"/>
</dbReference>
<dbReference type="Pfam" id="PF01335">
    <property type="entry name" value="DED"/>
    <property type="match status" value="1"/>
</dbReference>
<keyword evidence="3" id="KW-0378">Hydrolase</keyword>
<protein>
    <submittedName>
        <fullName evidence="3">Caspase 8, apoptosis- cysteine peptidase, like 2</fullName>
        <ecNumber evidence="3">3.4.22.6</ecNumber>
    </submittedName>
</protein>
<evidence type="ECO:0000256" key="1">
    <source>
        <dbReference type="ARBA" id="ARBA00022703"/>
    </source>
</evidence>
<gene>
    <name evidence="3" type="primary">CASP10_1</name>
    <name evidence="3" type="ORF">OS493_011288</name>
</gene>
<evidence type="ECO:0000259" key="2">
    <source>
        <dbReference type="PROSITE" id="PS50168"/>
    </source>
</evidence>
<keyword evidence="1" id="KW-0053">Apoptosis</keyword>
<dbReference type="Proteomes" id="UP001163046">
    <property type="component" value="Unassembled WGS sequence"/>
</dbReference>
<keyword evidence="4" id="KW-1185">Reference proteome</keyword>
<accession>A0A9X0CU92</accession>
<dbReference type="PROSITE" id="PS50168">
    <property type="entry name" value="DED"/>
    <property type="match status" value="1"/>
</dbReference>
<dbReference type="GO" id="GO:0042981">
    <property type="term" value="P:regulation of apoptotic process"/>
    <property type="evidence" value="ECO:0007669"/>
    <property type="project" value="InterPro"/>
</dbReference>
<feature type="domain" description="DED" evidence="2">
    <location>
        <begin position="18"/>
        <end position="96"/>
    </location>
</feature>
<name>A0A9X0CU92_9CNID</name>